<evidence type="ECO:0000256" key="8">
    <source>
        <dbReference type="SAM" id="SignalP"/>
    </source>
</evidence>
<dbReference type="InterPro" id="IPR038596">
    <property type="entry name" value="Janus_sf"/>
</dbReference>
<feature type="region of interest" description="Disordered" evidence="7">
    <location>
        <begin position="37"/>
        <end position="57"/>
    </location>
</feature>
<dbReference type="EMBL" id="HBIO01014445">
    <property type="protein sequence ID" value="CAE0466318.1"/>
    <property type="molecule type" value="Transcribed_RNA"/>
</dbReference>
<evidence type="ECO:0000256" key="6">
    <source>
        <dbReference type="PIRSR" id="PIRSR607702-2"/>
    </source>
</evidence>
<proteinExistence type="inferred from homology"/>
<evidence type="ECO:0000256" key="3">
    <source>
        <dbReference type="ARBA" id="ARBA00022782"/>
    </source>
</evidence>
<name>A0A7S3Q5L9_9STRA</name>
<feature type="active site" description="Proton acceptor" evidence="5">
    <location>
        <position position="194"/>
    </location>
</feature>
<keyword evidence="8" id="KW-0732">Signal</keyword>
<keyword evidence="3" id="KW-0221">Differentiation</keyword>
<reference evidence="9" key="1">
    <citation type="submission" date="2021-01" db="EMBL/GenBank/DDBJ databases">
        <authorList>
            <person name="Corre E."/>
            <person name="Pelletier E."/>
            <person name="Niang G."/>
            <person name="Scheremetjew M."/>
            <person name="Finn R."/>
            <person name="Kale V."/>
            <person name="Holt S."/>
            <person name="Cochrane G."/>
            <person name="Meng A."/>
            <person name="Brown T."/>
            <person name="Cohen L."/>
        </authorList>
    </citation>
    <scope>NUCLEOTIDE SEQUENCE</scope>
    <source>
        <strain evidence="9">MM31A-1</strain>
    </source>
</reference>
<evidence type="ECO:0000256" key="1">
    <source>
        <dbReference type="ARBA" id="ARBA00002508"/>
    </source>
</evidence>
<dbReference type="GO" id="GO:0101006">
    <property type="term" value="F:protein histidine phosphatase activity"/>
    <property type="evidence" value="ECO:0007669"/>
    <property type="project" value="TreeGrafter"/>
</dbReference>
<feature type="compositionally biased region" description="Low complexity" evidence="7">
    <location>
        <begin position="121"/>
        <end position="134"/>
    </location>
</feature>
<evidence type="ECO:0008006" key="10">
    <source>
        <dbReference type="Google" id="ProtNLM"/>
    </source>
</evidence>
<dbReference type="GO" id="GO:0005829">
    <property type="term" value="C:cytosol"/>
    <property type="evidence" value="ECO:0007669"/>
    <property type="project" value="TreeGrafter"/>
</dbReference>
<feature type="chain" id="PRO_5030833824" description="14 kDa phosphohistidine phosphatase" evidence="8">
    <location>
        <begin position="22"/>
        <end position="269"/>
    </location>
</feature>
<dbReference type="PANTHER" id="PTHR12258">
    <property type="entry name" value="JANUS-A/JANUS-B"/>
    <property type="match status" value="1"/>
</dbReference>
<sequence>MIILPLLLSSLYLFVLHPHHGSSAIAATHYNSNTSSSTSTSITTKHHHTTHKYNNNQSRSKVVSHIDTSIMAVGQEEENEDGQLVYTTSAADQAAVAALQKQLAKSNADAAAAGAAAGAGADADADAGAGADAGTSTSAEGGAPPDWTPVPSVQIAPGQHKYVLISATEPYPSGTNQRCYTQFFVTSKDGAHYHMNAAEPYVELLQERGYRDVNVTGGGRIYFNVEEKSINIFGFSYGFGLADHAISKEVVEKDERYKDYDVTWSNDGY</sequence>
<evidence type="ECO:0000256" key="4">
    <source>
        <dbReference type="ARBA" id="ARBA00022928"/>
    </source>
</evidence>
<evidence type="ECO:0000313" key="9">
    <source>
        <dbReference type="EMBL" id="CAE0466318.1"/>
    </source>
</evidence>
<dbReference type="Gene3D" id="3.50.20.20">
    <property type="entry name" value="Janus/Ocnus"/>
    <property type="match status" value="1"/>
</dbReference>
<feature type="signal peptide" evidence="8">
    <location>
        <begin position="1"/>
        <end position="21"/>
    </location>
</feature>
<evidence type="ECO:0000256" key="7">
    <source>
        <dbReference type="SAM" id="MobiDB-lite"/>
    </source>
</evidence>
<accession>A0A7S3Q5L9</accession>
<gene>
    <name evidence="9" type="ORF">CDEB00056_LOCUS11170</name>
</gene>
<evidence type="ECO:0000256" key="2">
    <source>
        <dbReference type="ARBA" id="ARBA00010971"/>
    </source>
</evidence>
<comment type="similarity">
    <text evidence="2">Belongs to the janus family.</text>
</comment>
<dbReference type="GO" id="GO:0030154">
    <property type="term" value="P:cell differentiation"/>
    <property type="evidence" value="ECO:0007669"/>
    <property type="project" value="UniProtKB-KW"/>
</dbReference>
<evidence type="ECO:0000256" key="5">
    <source>
        <dbReference type="PIRSR" id="PIRSR607702-1"/>
    </source>
</evidence>
<dbReference type="InterPro" id="IPR007702">
    <property type="entry name" value="Janus"/>
</dbReference>
<dbReference type="PANTHER" id="PTHR12258:SF5">
    <property type="entry name" value="BCDNA.GH02250-RELATED"/>
    <property type="match status" value="1"/>
</dbReference>
<dbReference type="GO" id="GO:0007548">
    <property type="term" value="P:sex differentiation"/>
    <property type="evidence" value="ECO:0007669"/>
    <property type="project" value="UniProtKB-KW"/>
</dbReference>
<dbReference type="AlphaFoldDB" id="A0A7S3Q5L9"/>
<organism evidence="9">
    <name type="scientific">Chaetoceros debilis</name>
    <dbReference type="NCBI Taxonomy" id="122233"/>
    <lineage>
        <taxon>Eukaryota</taxon>
        <taxon>Sar</taxon>
        <taxon>Stramenopiles</taxon>
        <taxon>Ochrophyta</taxon>
        <taxon>Bacillariophyta</taxon>
        <taxon>Coscinodiscophyceae</taxon>
        <taxon>Chaetocerotophycidae</taxon>
        <taxon>Chaetocerotales</taxon>
        <taxon>Chaetocerotaceae</taxon>
        <taxon>Chaetoceros</taxon>
    </lineage>
</organism>
<protein>
    <recommendedName>
        <fullName evidence="10">14 kDa phosphohistidine phosphatase</fullName>
    </recommendedName>
</protein>
<comment type="function">
    <text evidence="1">JanA and janB regulate somatic sex differentiation.</text>
</comment>
<dbReference type="SUPFAM" id="SSF143724">
    <property type="entry name" value="PHP14-like"/>
    <property type="match status" value="1"/>
</dbReference>
<feature type="binding site" evidence="6">
    <location>
        <position position="161"/>
    </location>
    <ligand>
        <name>substrate</name>
    </ligand>
</feature>
<feature type="region of interest" description="Disordered" evidence="7">
    <location>
        <begin position="121"/>
        <end position="151"/>
    </location>
</feature>
<dbReference type="Pfam" id="PF05005">
    <property type="entry name" value="Ocnus"/>
    <property type="match status" value="1"/>
</dbReference>
<keyword evidence="4" id="KW-0726">Sexual differentiation</keyword>